<feature type="region of interest" description="Disordered" evidence="1">
    <location>
        <begin position="1"/>
        <end position="60"/>
    </location>
</feature>
<evidence type="ECO:0000313" key="2">
    <source>
        <dbReference type="EMBL" id="MBW0465573.1"/>
    </source>
</evidence>
<protein>
    <submittedName>
        <fullName evidence="2">Uncharacterized protein</fullName>
    </submittedName>
</protein>
<sequence length="93" mass="10132">MSQAQMWTTLKVPGEDVEEEGENSVEEEESYGTKVVPAPVGESQGTGGPTLAKSNQPVSHQSEPYLSAIMQQMTQFMTNLESDSSPEASRFHL</sequence>
<dbReference type="EMBL" id="AVOT02001076">
    <property type="protein sequence ID" value="MBW0465573.1"/>
    <property type="molecule type" value="Genomic_DNA"/>
</dbReference>
<proteinExistence type="predicted"/>
<dbReference type="AlphaFoldDB" id="A0A9Q3BHZ6"/>
<evidence type="ECO:0000256" key="1">
    <source>
        <dbReference type="SAM" id="MobiDB-lite"/>
    </source>
</evidence>
<feature type="compositionally biased region" description="Acidic residues" evidence="1">
    <location>
        <begin position="15"/>
        <end position="30"/>
    </location>
</feature>
<gene>
    <name evidence="2" type="ORF">O181_005288</name>
</gene>
<reference evidence="2" key="1">
    <citation type="submission" date="2021-03" db="EMBL/GenBank/DDBJ databases">
        <title>Draft genome sequence of rust myrtle Austropuccinia psidii MF-1, a brazilian biotype.</title>
        <authorList>
            <person name="Quecine M.C."/>
            <person name="Pachon D.M.R."/>
            <person name="Bonatelli M.L."/>
            <person name="Correr F.H."/>
            <person name="Franceschini L.M."/>
            <person name="Leite T.F."/>
            <person name="Margarido G.R.A."/>
            <person name="Almeida C.A."/>
            <person name="Ferrarezi J.A."/>
            <person name="Labate C.A."/>
        </authorList>
    </citation>
    <scope>NUCLEOTIDE SEQUENCE</scope>
    <source>
        <strain evidence="2">MF-1</strain>
    </source>
</reference>
<organism evidence="2 3">
    <name type="scientific">Austropuccinia psidii MF-1</name>
    <dbReference type="NCBI Taxonomy" id="1389203"/>
    <lineage>
        <taxon>Eukaryota</taxon>
        <taxon>Fungi</taxon>
        <taxon>Dikarya</taxon>
        <taxon>Basidiomycota</taxon>
        <taxon>Pucciniomycotina</taxon>
        <taxon>Pucciniomycetes</taxon>
        <taxon>Pucciniales</taxon>
        <taxon>Sphaerophragmiaceae</taxon>
        <taxon>Austropuccinia</taxon>
    </lineage>
</organism>
<keyword evidence="3" id="KW-1185">Reference proteome</keyword>
<accession>A0A9Q3BHZ6</accession>
<name>A0A9Q3BHZ6_9BASI</name>
<dbReference type="Proteomes" id="UP000765509">
    <property type="component" value="Unassembled WGS sequence"/>
</dbReference>
<evidence type="ECO:0000313" key="3">
    <source>
        <dbReference type="Proteomes" id="UP000765509"/>
    </source>
</evidence>
<comment type="caution">
    <text evidence="2">The sequence shown here is derived from an EMBL/GenBank/DDBJ whole genome shotgun (WGS) entry which is preliminary data.</text>
</comment>